<evidence type="ECO:0000313" key="5">
    <source>
        <dbReference type="Proteomes" id="UP000501063"/>
    </source>
</evidence>
<dbReference type="Pfam" id="PF07859">
    <property type="entry name" value="Abhydrolase_3"/>
    <property type="match status" value="1"/>
</dbReference>
<gene>
    <name evidence="4" type="ORF">G5B91_18630</name>
</gene>
<evidence type="ECO:0000313" key="4">
    <source>
        <dbReference type="EMBL" id="QIE88177.1"/>
    </source>
</evidence>
<proteinExistence type="inferred from homology"/>
<organism evidence="4 5">
    <name type="scientific">Pseudomonas nitroreducens</name>
    <dbReference type="NCBI Taxonomy" id="46680"/>
    <lineage>
        <taxon>Bacteria</taxon>
        <taxon>Pseudomonadati</taxon>
        <taxon>Pseudomonadota</taxon>
        <taxon>Gammaproteobacteria</taxon>
        <taxon>Pseudomonadales</taxon>
        <taxon>Pseudomonadaceae</taxon>
        <taxon>Pseudomonas</taxon>
    </lineage>
</organism>
<dbReference type="PROSITE" id="PS01173">
    <property type="entry name" value="LIPASE_GDXG_HIS"/>
    <property type="match status" value="1"/>
</dbReference>
<dbReference type="AlphaFoldDB" id="A0A6G6IYZ2"/>
<dbReference type="RefSeq" id="WP_024764721.1">
    <property type="nucleotide sequence ID" value="NZ_CP049140.1"/>
</dbReference>
<comment type="similarity">
    <text evidence="1">Belongs to the 'GDXG' lipolytic enzyme family.</text>
</comment>
<dbReference type="PANTHER" id="PTHR48081">
    <property type="entry name" value="AB HYDROLASE SUPERFAMILY PROTEIN C4A8.06C"/>
    <property type="match status" value="1"/>
</dbReference>
<dbReference type="InterPro" id="IPR029058">
    <property type="entry name" value="AB_hydrolase_fold"/>
</dbReference>
<sequence>MNALMTEVGMLHPEISAFLDMVDEGRRSGRPALHELPVGQAREDFEASSGSLKAGAPSMPVEALRIPARDGRELPARLYRPAFTGNGAGDAAILYFHGGGYTVGSLDSHDGLCRLLAKHCGCSVISLGYRLAPEAPFPAATHDARDAWNWLLAAAASLGLNARRLAVGGDSAGATLATVLCAELAGEGVEQPCAQLLFYPAADASKRSESQELFAEGYLLETASLDWFYEQYVPDASQRRDWRCSPLHAGAALQGSAPALLLAAEFDPLLDEGLAYAHALVAQGVEVEAERCCGMTHDFLRMGNLVPEVDGYYRRVAEFLAARW</sequence>
<accession>A0A6G6IYZ2</accession>
<evidence type="ECO:0000259" key="3">
    <source>
        <dbReference type="Pfam" id="PF07859"/>
    </source>
</evidence>
<protein>
    <submittedName>
        <fullName evidence="4">Alpha/beta hydrolase</fullName>
    </submittedName>
</protein>
<feature type="domain" description="Alpha/beta hydrolase fold-3" evidence="3">
    <location>
        <begin position="93"/>
        <end position="300"/>
    </location>
</feature>
<dbReference type="Proteomes" id="UP000501063">
    <property type="component" value="Chromosome"/>
</dbReference>
<dbReference type="Gene3D" id="3.40.50.1820">
    <property type="entry name" value="alpha/beta hydrolase"/>
    <property type="match status" value="1"/>
</dbReference>
<reference evidence="4 5" key="1">
    <citation type="submission" date="2020-02" db="EMBL/GenBank/DDBJ databases">
        <title>Integrative conjugative elements (ICEs) and plasmids drive adaptation of Pseudomonas nitroreducens strain HBP1 to wastewater environment.</title>
        <authorList>
            <person name="Sentchilo V."/>
            <person name="Carraro N."/>
            <person name="Bertelli C."/>
            <person name="van der Meer J.R."/>
        </authorList>
    </citation>
    <scope>NUCLEOTIDE SEQUENCE [LARGE SCALE GENOMIC DNA]</scope>
    <source>
        <strain evidence="4 5">HBP1</strain>
    </source>
</reference>
<dbReference type="EMBL" id="CP049140">
    <property type="protein sequence ID" value="QIE88177.1"/>
    <property type="molecule type" value="Genomic_DNA"/>
</dbReference>
<keyword evidence="2 4" id="KW-0378">Hydrolase</keyword>
<dbReference type="PANTHER" id="PTHR48081:SF8">
    <property type="entry name" value="ALPHA_BETA HYDROLASE FOLD-3 DOMAIN-CONTAINING PROTEIN-RELATED"/>
    <property type="match status" value="1"/>
</dbReference>
<evidence type="ECO:0000256" key="1">
    <source>
        <dbReference type="ARBA" id="ARBA00010515"/>
    </source>
</evidence>
<dbReference type="InterPro" id="IPR050300">
    <property type="entry name" value="GDXG_lipolytic_enzyme"/>
</dbReference>
<name>A0A6G6IYZ2_PSENT</name>
<dbReference type="SUPFAM" id="SSF53474">
    <property type="entry name" value="alpha/beta-Hydrolases"/>
    <property type="match status" value="1"/>
</dbReference>
<evidence type="ECO:0000256" key="2">
    <source>
        <dbReference type="ARBA" id="ARBA00022801"/>
    </source>
</evidence>
<dbReference type="KEGG" id="pnt:G5B91_18630"/>
<dbReference type="GO" id="GO:0016787">
    <property type="term" value="F:hydrolase activity"/>
    <property type="evidence" value="ECO:0007669"/>
    <property type="project" value="UniProtKB-KW"/>
</dbReference>
<dbReference type="InterPro" id="IPR013094">
    <property type="entry name" value="AB_hydrolase_3"/>
</dbReference>
<dbReference type="InterPro" id="IPR002168">
    <property type="entry name" value="Lipase_GDXG_HIS_AS"/>
</dbReference>